<feature type="region of interest" description="Disordered" evidence="1">
    <location>
        <begin position="28"/>
        <end position="51"/>
    </location>
</feature>
<dbReference type="Proteomes" id="UP000887565">
    <property type="component" value="Unplaced"/>
</dbReference>
<organism evidence="2 3">
    <name type="scientific">Romanomermis culicivorax</name>
    <name type="common">Nematode worm</name>
    <dbReference type="NCBI Taxonomy" id="13658"/>
    <lineage>
        <taxon>Eukaryota</taxon>
        <taxon>Metazoa</taxon>
        <taxon>Ecdysozoa</taxon>
        <taxon>Nematoda</taxon>
        <taxon>Enoplea</taxon>
        <taxon>Dorylaimia</taxon>
        <taxon>Mermithida</taxon>
        <taxon>Mermithoidea</taxon>
        <taxon>Mermithidae</taxon>
        <taxon>Romanomermis</taxon>
    </lineage>
</organism>
<sequence>MWKIFRNSKDGWYKQGFQVEYPSDCHLSRLDEDPVPTPQLPPRRPPPVKQRIIDRPLPLPAKDYGIYSNTAKDYCNIKSPTLAHFHRYRNKIESVDEISSTYSCDAEGYYTSMHKDSGLSSKKGLMAKPANLHKLCANSSAANGNYEALDNWLLAKFRAELALNNLNDKHDSRSFTLPRKNVRFSE</sequence>
<dbReference type="AlphaFoldDB" id="A0A915HQA4"/>
<evidence type="ECO:0000256" key="1">
    <source>
        <dbReference type="SAM" id="MobiDB-lite"/>
    </source>
</evidence>
<evidence type="ECO:0000313" key="2">
    <source>
        <dbReference type="Proteomes" id="UP000887565"/>
    </source>
</evidence>
<keyword evidence="2" id="KW-1185">Reference proteome</keyword>
<proteinExistence type="predicted"/>
<dbReference type="WBParaSite" id="nRc.2.0.1.t03691-RA">
    <property type="protein sequence ID" value="nRc.2.0.1.t03691-RA"/>
    <property type="gene ID" value="nRc.2.0.1.g03691"/>
</dbReference>
<evidence type="ECO:0000313" key="3">
    <source>
        <dbReference type="WBParaSite" id="nRc.2.0.1.t03691-RA"/>
    </source>
</evidence>
<protein>
    <submittedName>
        <fullName evidence="3">Uncharacterized protein</fullName>
    </submittedName>
</protein>
<accession>A0A915HQA4</accession>
<name>A0A915HQA4_ROMCU</name>
<reference evidence="3" key="1">
    <citation type="submission" date="2022-11" db="UniProtKB">
        <authorList>
            <consortium name="WormBaseParasite"/>
        </authorList>
    </citation>
    <scope>IDENTIFICATION</scope>
</reference>
<feature type="compositionally biased region" description="Pro residues" evidence="1">
    <location>
        <begin position="35"/>
        <end position="48"/>
    </location>
</feature>